<keyword evidence="1" id="KW-0816">Tricarboxylic acid cycle</keyword>
<dbReference type="InterPro" id="IPR032875">
    <property type="entry name" value="Succ_CoA_lig_flav_dom"/>
</dbReference>
<evidence type="ECO:0000256" key="1">
    <source>
        <dbReference type="ARBA" id="ARBA00022532"/>
    </source>
</evidence>
<keyword evidence="4" id="KW-1185">Reference proteome</keyword>
<name>A0ABU0WG42_9PROT</name>
<dbReference type="Pfam" id="PF13380">
    <property type="entry name" value="CoA_binding_2"/>
    <property type="match status" value="1"/>
</dbReference>
<evidence type="ECO:0000313" key="4">
    <source>
        <dbReference type="Proteomes" id="UP001227317"/>
    </source>
</evidence>
<dbReference type="Proteomes" id="UP001227317">
    <property type="component" value="Unassembled WGS sequence"/>
</dbReference>
<dbReference type="InterPro" id="IPR036291">
    <property type="entry name" value="NAD(P)-bd_dom_sf"/>
</dbReference>
<dbReference type="PANTHER" id="PTHR42793:SF4">
    <property type="entry name" value="BLL6376 PROTEIN"/>
    <property type="match status" value="1"/>
</dbReference>
<comment type="caution">
    <text evidence="3">The sequence shown here is derived from an EMBL/GenBank/DDBJ whole genome shotgun (WGS) entry which is preliminary data.</text>
</comment>
<gene>
    <name evidence="3" type="ORF">QSG27_10015</name>
</gene>
<dbReference type="Gene3D" id="3.40.50.261">
    <property type="entry name" value="Succinyl-CoA synthetase domains"/>
    <property type="match status" value="2"/>
</dbReference>
<dbReference type="InterPro" id="IPR016102">
    <property type="entry name" value="Succinyl-CoA_synth-like"/>
</dbReference>
<dbReference type="EMBL" id="JAUJFI010000036">
    <property type="protein sequence ID" value="MDQ2103028.1"/>
    <property type="molecule type" value="Genomic_DNA"/>
</dbReference>
<dbReference type="SUPFAM" id="SSF51735">
    <property type="entry name" value="NAD(P)-binding Rossmann-fold domains"/>
    <property type="match status" value="1"/>
</dbReference>
<dbReference type="SMART" id="SM00881">
    <property type="entry name" value="CoA_binding"/>
    <property type="match status" value="1"/>
</dbReference>
<dbReference type="InterPro" id="IPR003781">
    <property type="entry name" value="CoA-bd"/>
</dbReference>
<accession>A0ABU0WG42</accession>
<protein>
    <submittedName>
        <fullName evidence="3">CoA-binding protein</fullName>
    </submittedName>
</protein>
<dbReference type="Pfam" id="PF13607">
    <property type="entry name" value="Succ_CoA_lig"/>
    <property type="match status" value="1"/>
</dbReference>
<evidence type="ECO:0000259" key="2">
    <source>
        <dbReference type="SMART" id="SM00881"/>
    </source>
</evidence>
<feature type="domain" description="CoA-binding" evidence="2">
    <location>
        <begin position="9"/>
        <end position="104"/>
    </location>
</feature>
<dbReference type="PANTHER" id="PTHR42793">
    <property type="entry name" value="COA BINDING DOMAIN CONTAINING PROTEIN"/>
    <property type="match status" value="1"/>
</dbReference>
<dbReference type="RefSeq" id="WP_306705664.1">
    <property type="nucleotide sequence ID" value="NZ_JAUJFI010000036.1"/>
</dbReference>
<dbReference type="Gene3D" id="3.40.50.720">
    <property type="entry name" value="NAD(P)-binding Rossmann-like Domain"/>
    <property type="match status" value="1"/>
</dbReference>
<dbReference type="SUPFAM" id="SSF52210">
    <property type="entry name" value="Succinyl-CoA synthetase domains"/>
    <property type="match status" value="2"/>
</dbReference>
<sequence>MTRSIAETLFRPRSIAIVGASNDTVKLSGRPLDFLIRHGYQGALYPVNPKRDEVQGIRAWPRIEDLPEPADLAIVVVPAGAVVQAVEDCGKAGVRAAIIFASGFSEMAGGAGIALQEALAEAAKRTGIRLLGPNCLGSFAIPARAMATFSSAFDEEDNLRSDPVAIVSQSGAVGTFMYSALLGQGLGARYYANTGNQSDISVAEILTALAAFDDVEVLLGYMEDFVEEAPLRQAVTAARQAGKPLLLLKAGDTEAGRRSVGAHTASDPGDAARFDAVLAEGGAIRMERMEEMTDAALAFRTGRRAGGRRLSIVTSSGGASSLAADAATRDGLDVNRWSDEARERLADLLPAFGSSLNPLDLTGALLTDPTLMARAMDRLVASRETDMILVVLGNADRGSEAIVEGILQGFRATEKPFAVVWTGGSGRPRQALLAAGVPCYTDPARGVRALAHVARFGLKAPGRQ</sequence>
<reference evidence="3 4" key="1">
    <citation type="submission" date="2023-06" db="EMBL/GenBank/DDBJ databases">
        <title>Azospirillum isscasensis sp.nov, a bacterium isolated from rhizosphere soil of rice.</title>
        <authorList>
            <person name="Wang H."/>
        </authorList>
    </citation>
    <scope>NUCLEOTIDE SEQUENCE [LARGE SCALE GENOMIC DNA]</scope>
    <source>
        <strain evidence="3 4">C340-1</strain>
    </source>
</reference>
<proteinExistence type="predicted"/>
<evidence type="ECO:0000313" key="3">
    <source>
        <dbReference type="EMBL" id="MDQ2103028.1"/>
    </source>
</evidence>
<organism evidence="3 4">
    <name type="scientific">Azospirillum isscasi</name>
    <dbReference type="NCBI Taxonomy" id="3053926"/>
    <lineage>
        <taxon>Bacteria</taxon>
        <taxon>Pseudomonadati</taxon>
        <taxon>Pseudomonadota</taxon>
        <taxon>Alphaproteobacteria</taxon>
        <taxon>Rhodospirillales</taxon>
        <taxon>Azospirillaceae</taxon>
        <taxon>Azospirillum</taxon>
    </lineage>
</organism>